<keyword evidence="7" id="KW-0804">Transcription</keyword>
<dbReference type="GO" id="GO:0005737">
    <property type="term" value="C:cytoplasm"/>
    <property type="evidence" value="ECO:0007669"/>
    <property type="project" value="UniProtKB-SubCell"/>
</dbReference>
<dbReference type="Pfam" id="PF12833">
    <property type="entry name" value="HTH_18"/>
    <property type="match status" value="1"/>
</dbReference>
<feature type="modified residue" description="4-aspartylphosphate" evidence="8">
    <location>
        <position position="54"/>
    </location>
</feature>
<sequence>MKILVVDDEVVIRKGLIKLLEQFSKGITDIDEAKNGEEALTRISVNKPDILITDIQMPIMNGLDLIGRVRAVYPELDVIVLSGYAEFDFVQQALRHQVADYLLKPVTQEQLNEVISKILLKDPARWTSQMDGETIRTMKTTVTLLVKNVMAEDQQETDKIIEGWSAHCRKCGYTWLELKQMMGHFQLLFRSELLLNLKQATGDALPVLQQTASSAEELFEVWKNYLASVILYVSERRAPRNKRIVEEVLGRIEAQYGDASLNLQGLAESCGLTAPYLSKIFREVMKKPITQYISEYRLEKARELLKYDAPAKINIVAEQCGFSDYPYFSKIFKKNFGVSPLEYKEKNG</sequence>
<evidence type="ECO:0000313" key="11">
    <source>
        <dbReference type="EMBL" id="CQR58939.1"/>
    </source>
</evidence>
<dbReference type="KEGG" id="pri:PRIO_6592"/>
<dbReference type="GO" id="GO:0043565">
    <property type="term" value="F:sequence-specific DNA binding"/>
    <property type="evidence" value="ECO:0007669"/>
    <property type="project" value="InterPro"/>
</dbReference>
<evidence type="ECO:0000256" key="3">
    <source>
        <dbReference type="ARBA" id="ARBA00022553"/>
    </source>
</evidence>
<dbReference type="HOGENOM" id="CLU_000445_5_1_9"/>
<dbReference type="InterPro" id="IPR001789">
    <property type="entry name" value="Sig_transdc_resp-reg_receiver"/>
</dbReference>
<dbReference type="GO" id="GO:0003700">
    <property type="term" value="F:DNA-binding transcription factor activity"/>
    <property type="evidence" value="ECO:0007669"/>
    <property type="project" value="InterPro"/>
</dbReference>
<dbReference type="GO" id="GO:0000160">
    <property type="term" value="P:phosphorelay signal transduction system"/>
    <property type="evidence" value="ECO:0007669"/>
    <property type="project" value="UniProtKB-KW"/>
</dbReference>
<dbReference type="PATRIC" id="fig|1073571.4.peg.7049"/>
<evidence type="ECO:0000256" key="5">
    <source>
        <dbReference type="ARBA" id="ARBA00023015"/>
    </source>
</evidence>
<dbReference type="EMBL" id="LN831776">
    <property type="protein sequence ID" value="CQR58939.1"/>
    <property type="molecule type" value="Genomic_DNA"/>
</dbReference>
<evidence type="ECO:0000313" key="12">
    <source>
        <dbReference type="Proteomes" id="UP000033163"/>
    </source>
</evidence>
<keyword evidence="3 8" id="KW-0597">Phosphoprotein</keyword>
<reference evidence="12" key="1">
    <citation type="submission" date="2015-03" db="EMBL/GenBank/DDBJ databases">
        <authorList>
            <person name="Wibberg D."/>
        </authorList>
    </citation>
    <scope>NUCLEOTIDE SEQUENCE [LARGE SCALE GENOMIC DNA]</scope>
</reference>
<dbReference type="SUPFAM" id="SSF46689">
    <property type="entry name" value="Homeodomain-like"/>
    <property type="match status" value="1"/>
</dbReference>
<dbReference type="RefSeq" id="WP_020431536.1">
    <property type="nucleotide sequence ID" value="NZ_AGBD01001295.1"/>
</dbReference>
<dbReference type="AlphaFoldDB" id="A0A0E4CZV2"/>
<evidence type="ECO:0000256" key="7">
    <source>
        <dbReference type="ARBA" id="ARBA00023163"/>
    </source>
</evidence>
<protein>
    <submittedName>
        <fullName evidence="11">Uncharacterized protein</fullName>
    </submittedName>
</protein>
<dbReference type="PROSITE" id="PS50110">
    <property type="entry name" value="RESPONSE_REGULATORY"/>
    <property type="match status" value="1"/>
</dbReference>
<evidence type="ECO:0000259" key="10">
    <source>
        <dbReference type="PROSITE" id="PS50110"/>
    </source>
</evidence>
<accession>A0A0E4CZV2</accession>
<dbReference type="Pfam" id="PF00072">
    <property type="entry name" value="Response_reg"/>
    <property type="match status" value="1"/>
</dbReference>
<name>A0A0E4CZV2_9BACL</name>
<dbReference type="SMART" id="SM00342">
    <property type="entry name" value="HTH_ARAC"/>
    <property type="match status" value="1"/>
</dbReference>
<feature type="domain" description="HTH araC/xylS-type" evidence="9">
    <location>
        <begin position="246"/>
        <end position="346"/>
    </location>
</feature>
<dbReference type="InterPro" id="IPR018062">
    <property type="entry name" value="HTH_AraC-typ_CS"/>
</dbReference>
<organism evidence="11 12">
    <name type="scientific">Paenibacillus riograndensis SBR5</name>
    <dbReference type="NCBI Taxonomy" id="1073571"/>
    <lineage>
        <taxon>Bacteria</taxon>
        <taxon>Bacillati</taxon>
        <taxon>Bacillota</taxon>
        <taxon>Bacilli</taxon>
        <taxon>Bacillales</taxon>
        <taxon>Paenibacillaceae</taxon>
        <taxon>Paenibacillus</taxon>
        <taxon>Paenibacillus sonchi group</taxon>
    </lineage>
</organism>
<dbReference type="PANTHER" id="PTHR42713">
    <property type="entry name" value="HISTIDINE KINASE-RELATED"/>
    <property type="match status" value="1"/>
</dbReference>
<dbReference type="CDD" id="cd17536">
    <property type="entry name" value="REC_YesN-like"/>
    <property type="match status" value="1"/>
</dbReference>
<dbReference type="PROSITE" id="PS01124">
    <property type="entry name" value="HTH_ARAC_FAMILY_2"/>
    <property type="match status" value="1"/>
</dbReference>
<keyword evidence="4" id="KW-0902">Two-component regulatory system</keyword>
<dbReference type="Gene3D" id="3.40.50.2300">
    <property type="match status" value="1"/>
</dbReference>
<evidence type="ECO:0000256" key="8">
    <source>
        <dbReference type="PROSITE-ProRule" id="PRU00169"/>
    </source>
</evidence>
<evidence type="ECO:0000256" key="1">
    <source>
        <dbReference type="ARBA" id="ARBA00004496"/>
    </source>
</evidence>
<dbReference type="Gene3D" id="1.10.10.60">
    <property type="entry name" value="Homeodomain-like"/>
    <property type="match status" value="2"/>
</dbReference>
<comment type="subcellular location">
    <subcellularLocation>
        <location evidence="1">Cytoplasm</location>
    </subcellularLocation>
</comment>
<evidence type="ECO:0000259" key="9">
    <source>
        <dbReference type="PROSITE" id="PS01124"/>
    </source>
</evidence>
<feature type="domain" description="Response regulatory" evidence="10">
    <location>
        <begin position="2"/>
        <end position="119"/>
    </location>
</feature>
<dbReference type="PRINTS" id="PR00032">
    <property type="entry name" value="HTHARAC"/>
</dbReference>
<dbReference type="InterPro" id="IPR009057">
    <property type="entry name" value="Homeodomain-like_sf"/>
</dbReference>
<dbReference type="InterPro" id="IPR051552">
    <property type="entry name" value="HptR"/>
</dbReference>
<dbReference type="InterPro" id="IPR020449">
    <property type="entry name" value="Tscrpt_reg_AraC-type_HTH"/>
</dbReference>
<dbReference type="SMART" id="SM00448">
    <property type="entry name" value="REC"/>
    <property type="match status" value="1"/>
</dbReference>
<evidence type="ECO:0000256" key="6">
    <source>
        <dbReference type="ARBA" id="ARBA00023125"/>
    </source>
</evidence>
<evidence type="ECO:0000256" key="4">
    <source>
        <dbReference type="ARBA" id="ARBA00023012"/>
    </source>
</evidence>
<keyword evidence="2" id="KW-0963">Cytoplasm</keyword>
<dbReference type="PANTHER" id="PTHR42713:SF3">
    <property type="entry name" value="TRANSCRIPTIONAL REGULATORY PROTEIN HPTR"/>
    <property type="match status" value="1"/>
</dbReference>
<dbReference type="PROSITE" id="PS00041">
    <property type="entry name" value="HTH_ARAC_FAMILY_1"/>
    <property type="match status" value="1"/>
</dbReference>
<dbReference type="InterPro" id="IPR018060">
    <property type="entry name" value="HTH_AraC"/>
</dbReference>
<keyword evidence="5" id="KW-0805">Transcription regulation</keyword>
<gene>
    <name evidence="11" type="ORF">PRIO_6592</name>
</gene>
<dbReference type="SUPFAM" id="SSF52172">
    <property type="entry name" value="CheY-like"/>
    <property type="match status" value="1"/>
</dbReference>
<dbReference type="InterPro" id="IPR011006">
    <property type="entry name" value="CheY-like_superfamily"/>
</dbReference>
<evidence type="ECO:0000256" key="2">
    <source>
        <dbReference type="ARBA" id="ARBA00022490"/>
    </source>
</evidence>
<proteinExistence type="predicted"/>
<keyword evidence="6" id="KW-0238">DNA-binding</keyword>
<dbReference type="Proteomes" id="UP000033163">
    <property type="component" value="Chromosome I"/>
</dbReference>